<dbReference type="CDD" id="cd19490">
    <property type="entry name" value="XRCC2"/>
    <property type="match status" value="1"/>
</dbReference>
<protein>
    <submittedName>
        <fullName evidence="2">DNA repair protein XRCC2-like protein</fullName>
    </submittedName>
</protein>
<dbReference type="PANTHER" id="PTHR46644:SF2">
    <property type="entry name" value="DNA REPAIR PROTEIN XRCC2"/>
    <property type="match status" value="1"/>
</dbReference>
<dbReference type="Gene3D" id="3.40.50.300">
    <property type="entry name" value="P-loop containing nucleotide triphosphate hydrolases"/>
    <property type="match status" value="1"/>
</dbReference>
<dbReference type="GO" id="GO:0005524">
    <property type="term" value="F:ATP binding"/>
    <property type="evidence" value="ECO:0007669"/>
    <property type="project" value="InterPro"/>
</dbReference>
<evidence type="ECO:0000313" key="2">
    <source>
        <dbReference type="EMBL" id="ONM36068.1"/>
    </source>
</evidence>
<gene>
    <name evidence="2" type="ORF">ZEAMMB73_Zm00001d042691</name>
</gene>
<dbReference type="AlphaFoldDB" id="A0A1D6N647"/>
<dbReference type="GO" id="GO:0003677">
    <property type="term" value="F:DNA binding"/>
    <property type="evidence" value="ECO:0007669"/>
    <property type="project" value="InterPro"/>
</dbReference>
<dbReference type="GO" id="GO:0005657">
    <property type="term" value="C:replication fork"/>
    <property type="evidence" value="ECO:0007669"/>
    <property type="project" value="InterPro"/>
</dbReference>
<reference evidence="2" key="1">
    <citation type="submission" date="2015-12" db="EMBL/GenBank/DDBJ databases">
        <title>Update maize B73 reference genome by single molecule sequencing technologies.</title>
        <authorList>
            <consortium name="Maize Genome Sequencing Project"/>
            <person name="Ware D."/>
        </authorList>
    </citation>
    <scope>NUCLEOTIDE SEQUENCE [LARGE SCALE GENOMIC DNA]</scope>
    <source>
        <tissue evidence="2">Seedling</tissue>
    </source>
</reference>
<sequence>MAGEAGKDPQAWLAANETASAFLSRSLSSRPPITLPPPLHRAPLRPGNVVEIAGPSNSGKSHLLLMAAVQCILPKEWEGIYFGGLGRAVMYLDLDCRFDVLRLAQILRNRIAEGCRLAHLRNGDPENDVTKDEFQCSLQNTLFSDCMQRFLYARCCKSPEFIDALKIMSSYPFSILPLRCGRRTLACPCSFGSGSFKTVQSQSRREVSGAGIYFVMIDSIGAFYWIDRGSQASRENKGKTLQSIFESVVHELRKILQLEPALVLVTKASVYGEGTTTANDFNRDSSKYMLEDPSGLGYSRREEERTLSNREYMPSIWQSFVTHRINLQVEAEVPSVLESEVLPLHTSEWVQPCLKMKEKFSIMDVRFWYSYSFGLLQT</sequence>
<dbReference type="EMBL" id="CM007649">
    <property type="protein sequence ID" value="ONM36068.1"/>
    <property type="molecule type" value="Genomic_DNA"/>
</dbReference>
<proteinExistence type="predicted"/>
<organism evidence="2">
    <name type="scientific">Zea mays</name>
    <name type="common">Maize</name>
    <dbReference type="NCBI Taxonomy" id="4577"/>
    <lineage>
        <taxon>Eukaryota</taxon>
        <taxon>Viridiplantae</taxon>
        <taxon>Streptophyta</taxon>
        <taxon>Embryophyta</taxon>
        <taxon>Tracheophyta</taxon>
        <taxon>Spermatophyta</taxon>
        <taxon>Magnoliopsida</taxon>
        <taxon>Liliopsida</taxon>
        <taxon>Poales</taxon>
        <taxon>Poaceae</taxon>
        <taxon>PACMAD clade</taxon>
        <taxon>Panicoideae</taxon>
        <taxon>Andropogonodae</taxon>
        <taxon>Andropogoneae</taxon>
        <taxon>Tripsacinae</taxon>
        <taxon>Zea</taxon>
    </lineage>
</organism>
<dbReference type="PaxDb" id="4577-GRMZM2G002626_P04"/>
<dbReference type="GO" id="GO:0033063">
    <property type="term" value="C:Rad51B-Rad51C-Rad51D-XRCC2 complex"/>
    <property type="evidence" value="ECO:0007669"/>
    <property type="project" value="InterPro"/>
</dbReference>
<dbReference type="GO" id="GO:0000724">
    <property type="term" value="P:double-strand break repair via homologous recombination"/>
    <property type="evidence" value="ECO:0007669"/>
    <property type="project" value="InterPro"/>
</dbReference>
<dbReference type="InterPro" id="IPR030547">
    <property type="entry name" value="XRCC2"/>
</dbReference>
<accession>A0A1D6N647</accession>
<dbReference type="eggNOG" id="KOG2859">
    <property type="taxonomic scope" value="Eukaryota"/>
</dbReference>
<evidence type="ECO:0000259" key="1">
    <source>
        <dbReference type="PROSITE" id="PS50162"/>
    </source>
</evidence>
<dbReference type="PROSITE" id="PS50162">
    <property type="entry name" value="RECA_2"/>
    <property type="match status" value="1"/>
</dbReference>
<dbReference type="GO" id="GO:0140664">
    <property type="term" value="F:ATP-dependent DNA damage sensor activity"/>
    <property type="evidence" value="ECO:0007669"/>
    <property type="project" value="InterPro"/>
</dbReference>
<feature type="domain" description="RecA family profile 1" evidence="1">
    <location>
        <begin position="19"/>
        <end position="270"/>
    </location>
</feature>
<dbReference type="SUPFAM" id="SSF52540">
    <property type="entry name" value="P-loop containing nucleoside triphosphate hydrolases"/>
    <property type="match status" value="1"/>
</dbReference>
<dbReference type="InterPro" id="IPR020588">
    <property type="entry name" value="RecA_ATP-bd"/>
</dbReference>
<dbReference type="ExpressionAtlas" id="A0A1D6N647">
    <property type="expression patterns" value="baseline and differential"/>
</dbReference>
<dbReference type="InterPro" id="IPR027417">
    <property type="entry name" value="P-loop_NTPase"/>
</dbReference>
<dbReference type="PANTHER" id="PTHR46644">
    <property type="entry name" value="DNA REPAIR PROTEIN XRCC2"/>
    <property type="match status" value="1"/>
</dbReference>
<name>A0A1D6N647_MAIZE</name>